<dbReference type="EMBL" id="LUEZ02000025">
    <property type="protein sequence ID" value="RDB26649.1"/>
    <property type="molecule type" value="Genomic_DNA"/>
</dbReference>
<name>A0A369JWC9_HYPMA</name>
<proteinExistence type="predicted"/>
<comment type="caution">
    <text evidence="2">The sequence shown here is derived from an EMBL/GenBank/DDBJ whole genome shotgun (WGS) entry which is preliminary data.</text>
</comment>
<dbReference type="InParanoid" id="A0A369JWC9"/>
<gene>
    <name evidence="2" type="ORF">Hypma_005550</name>
</gene>
<evidence type="ECO:0000256" key="1">
    <source>
        <dbReference type="SAM" id="MobiDB-lite"/>
    </source>
</evidence>
<reference evidence="2" key="1">
    <citation type="submission" date="2018-04" db="EMBL/GenBank/DDBJ databases">
        <title>Whole genome sequencing of Hypsizygus marmoreus.</title>
        <authorList>
            <person name="Choi I.-G."/>
            <person name="Min B."/>
            <person name="Kim J.-G."/>
            <person name="Kim S."/>
            <person name="Oh Y.-L."/>
            <person name="Kong W.-S."/>
            <person name="Park H."/>
            <person name="Jeong J."/>
            <person name="Song E.-S."/>
        </authorList>
    </citation>
    <scope>NUCLEOTIDE SEQUENCE [LARGE SCALE GENOMIC DNA]</scope>
    <source>
        <strain evidence="2">51987-8</strain>
    </source>
</reference>
<feature type="compositionally biased region" description="Basic and acidic residues" evidence="1">
    <location>
        <begin position="41"/>
        <end position="57"/>
    </location>
</feature>
<dbReference type="Proteomes" id="UP000076154">
    <property type="component" value="Unassembled WGS sequence"/>
</dbReference>
<feature type="compositionally biased region" description="Polar residues" evidence="1">
    <location>
        <begin position="58"/>
        <end position="83"/>
    </location>
</feature>
<evidence type="ECO:0000313" key="3">
    <source>
        <dbReference type="Proteomes" id="UP000076154"/>
    </source>
</evidence>
<accession>A0A369JWC9</accession>
<keyword evidence="3" id="KW-1185">Reference proteome</keyword>
<sequence length="89" mass="10463">MPPTRTTTSIKRREAKQRELQELAATFFKYSQIYENMAATLRDHDPDEHRAAHERQSRITLTNRCTGPQTLEKNSAPSRWSRSSMRERT</sequence>
<dbReference type="AlphaFoldDB" id="A0A369JWC9"/>
<organism evidence="2 3">
    <name type="scientific">Hypsizygus marmoreus</name>
    <name type="common">White beech mushroom</name>
    <name type="synonym">Agaricus marmoreus</name>
    <dbReference type="NCBI Taxonomy" id="39966"/>
    <lineage>
        <taxon>Eukaryota</taxon>
        <taxon>Fungi</taxon>
        <taxon>Dikarya</taxon>
        <taxon>Basidiomycota</taxon>
        <taxon>Agaricomycotina</taxon>
        <taxon>Agaricomycetes</taxon>
        <taxon>Agaricomycetidae</taxon>
        <taxon>Agaricales</taxon>
        <taxon>Tricholomatineae</taxon>
        <taxon>Lyophyllaceae</taxon>
        <taxon>Hypsizygus</taxon>
    </lineage>
</organism>
<protein>
    <submittedName>
        <fullName evidence="2">Uncharacterized protein</fullName>
    </submittedName>
</protein>
<feature type="region of interest" description="Disordered" evidence="1">
    <location>
        <begin position="41"/>
        <end position="89"/>
    </location>
</feature>
<evidence type="ECO:0000313" key="2">
    <source>
        <dbReference type="EMBL" id="RDB26649.1"/>
    </source>
</evidence>